<name>A0ACB9BY36_9ASTR</name>
<dbReference type="EMBL" id="CM042039">
    <property type="protein sequence ID" value="KAI3726907.1"/>
    <property type="molecule type" value="Genomic_DNA"/>
</dbReference>
<organism evidence="1 2">
    <name type="scientific">Smallanthus sonchifolius</name>
    <dbReference type="NCBI Taxonomy" id="185202"/>
    <lineage>
        <taxon>Eukaryota</taxon>
        <taxon>Viridiplantae</taxon>
        <taxon>Streptophyta</taxon>
        <taxon>Embryophyta</taxon>
        <taxon>Tracheophyta</taxon>
        <taxon>Spermatophyta</taxon>
        <taxon>Magnoliopsida</taxon>
        <taxon>eudicotyledons</taxon>
        <taxon>Gunneridae</taxon>
        <taxon>Pentapetalae</taxon>
        <taxon>asterids</taxon>
        <taxon>campanulids</taxon>
        <taxon>Asterales</taxon>
        <taxon>Asteraceae</taxon>
        <taxon>Asteroideae</taxon>
        <taxon>Heliantheae alliance</taxon>
        <taxon>Millerieae</taxon>
        <taxon>Smallanthus</taxon>
    </lineage>
</organism>
<keyword evidence="2" id="KW-1185">Reference proteome</keyword>
<gene>
    <name evidence="1" type="ORF">L1987_66714</name>
</gene>
<accession>A0ACB9BY36</accession>
<proteinExistence type="predicted"/>
<sequence length="144" mass="16393">MTNSASSNYEVHEDDYINRNRLSTEAIHDLRRAMASQLQLPGDDSFLLRGTHSNLTTFSSDVRLSHEVPCISLSICRFNSISRARVPQFGNLKKEPMWEGGSVVMLSSDEHSRGFNGLCIWYVERKVLKVKFEPFTILLINDSI</sequence>
<reference evidence="1 2" key="2">
    <citation type="journal article" date="2022" name="Mol. Ecol. Resour.">
        <title>The genomes of chicory, endive, great burdock and yacon provide insights into Asteraceae paleo-polyploidization history and plant inulin production.</title>
        <authorList>
            <person name="Fan W."/>
            <person name="Wang S."/>
            <person name="Wang H."/>
            <person name="Wang A."/>
            <person name="Jiang F."/>
            <person name="Liu H."/>
            <person name="Zhao H."/>
            <person name="Xu D."/>
            <person name="Zhang Y."/>
        </authorList>
    </citation>
    <scope>NUCLEOTIDE SEQUENCE [LARGE SCALE GENOMIC DNA]</scope>
    <source>
        <strain evidence="2">cv. Yunnan</strain>
        <tissue evidence="1">Leaves</tissue>
    </source>
</reference>
<evidence type="ECO:0000313" key="2">
    <source>
        <dbReference type="Proteomes" id="UP001056120"/>
    </source>
</evidence>
<dbReference type="Proteomes" id="UP001056120">
    <property type="component" value="Linkage Group LG22"/>
</dbReference>
<reference evidence="2" key="1">
    <citation type="journal article" date="2022" name="Mol. Ecol. Resour.">
        <title>The genomes of chicory, endive, great burdock and yacon provide insights into Asteraceae palaeo-polyploidization history and plant inulin production.</title>
        <authorList>
            <person name="Fan W."/>
            <person name="Wang S."/>
            <person name="Wang H."/>
            <person name="Wang A."/>
            <person name="Jiang F."/>
            <person name="Liu H."/>
            <person name="Zhao H."/>
            <person name="Xu D."/>
            <person name="Zhang Y."/>
        </authorList>
    </citation>
    <scope>NUCLEOTIDE SEQUENCE [LARGE SCALE GENOMIC DNA]</scope>
    <source>
        <strain evidence="2">cv. Yunnan</strain>
    </source>
</reference>
<comment type="caution">
    <text evidence="1">The sequence shown here is derived from an EMBL/GenBank/DDBJ whole genome shotgun (WGS) entry which is preliminary data.</text>
</comment>
<protein>
    <submittedName>
        <fullName evidence="1">Uncharacterized protein</fullName>
    </submittedName>
</protein>
<evidence type="ECO:0000313" key="1">
    <source>
        <dbReference type="EMBL" id="KAI3726907.1"/>
    </source>
</evidence>